<dbReference type="InterPro" id="IPR036278">
    <property type="entry name" value="Sialidase_sf"/>
</dbReference>
<evidence type="ECO:0000256" key="1">
    <source>
        <dbReference type="ARBA" id="ARBA00022737"/>
    </source>
</evidence>
<gene>
    <name evidence="4" type="ORF">N7E81_07805</name>
</gene>
<keyword evidence="5" id="KW-1185">Reference proteome</keyword>
<dbReference type="PANTHER" id="PTHR43739:SF5">
    <property type="entry name" value="EXO-ALPHA-SIALIDASE"/>
    <property type="match status" value="1"/>
</dbReference>
<dbReference type="InterPro" id="IPR026444">
    <property type="entry name" value="Secre_tail"/>
</dbReference>
<dbReference type="Pfam" id="PF15902">
    <property type="entry name" value="Sortilin-Vps10"/>
    <property type="match status" value="2"/>
</dbReference>
<evidence type="ECO:0000259" key="2">
    <source>
        <dbReference type="Pfam" id="PF15902"/>
    </source>
</evidence>
<name>A0ABY6D4B7_9BACT</name>
<proteinExistence type="predicted"/>
<dbReference type="SUPFAM" id="SSF110296">
    <property type="entry name" value="Oligoxyloglucan reducing end-specific cellobiohydrolase"/>
    <property type="match status" value="1"/>
</dbReference>
<accession>A0ABY6D4B7</accession>
<dbReference type="RefSeq" id="WP_263052731.1">
    <property type="nucleotide sequence ID" value="NZ_CP106735.1"/>
</dbReference>
<dbReference type="EMBL" id="CP106735">
    <property type="protein sequence ID" value="UXX81002.1"/>
    <property type="molecule type" value="Genomic_DNA"/>
</dbReference>
<organism evidence="4 5">
    <name type="scientific">Reichenbachiella carrageenanivorans</name>
    <dbReference type="NCBI Taxonomy" id="2979869"/>
    <lineage>
        <taxon>Bacteria</taxon>
        <taxon>Pseudomonadati</taxon>
        <taxon>Bacteroidota</taxon>
        <taxon>Cytophagia</taxon>
        <taxon>Cytophagales</taxon>
        <taxon>Reichenbachiellaceae</taxon>
        <taxon>Reichenbachiella</taxon>
    </lineage>
</organism>
<dbReference type="CDD" id="cd15482">
    <property type="entry name" value="Sialidase_non-viral"/>
    <property type="match status" value="2"/>
</dbReference>
<dbReference type="InterPro" id="IPR031778">
    <property type="entry name" value="Sortilin_N"/>
</dbReference>
<evidence type="ECO:0000313" key="5">
    <source>
        <dbReference type="Proteomes" id="UP001062165"/>
    </source>
</evidence>
<keyword evidence="1" id="KW-0677">Repeat</keyword>
<reference evidence="4" key="1">
    <citation type="submission" date="2022-10" db="EMBL/GenBank/DDBJ databases">
        <title>Comparative genomics and taxonomic characterization of three novel marine species of genus Reichenbachiella exhibiting antioxidant and polysaccharide degradation activities.</title>
        <authorList>
            <person name="Muhammad N."/>
            <person name="Lee Y.-J."/>
            <person name="Ko J."/>
            <person name="Kim S.-G."/>
        </authorList>
    </citation>
    <scope>NUCLEOTIDE SEQUENCE</scope>
    <source>
        <strain evidence="4">Wsw4-B4</strain>
    </source>
</reference>
<dbReference type="PANTHER" id="PTHR43739">
    <property type="entry name" value="XYLOGLUCANASE (EUROFUNG)"/>
    <property type="match status" value="1"/>
</dbReference>
<dbReference type="InterPro" id="IPR052025">
    <property type="entry name" value="Xyloglucanase_GH74"/>
</dbReference>
<dbReference type="Proteomes" id="UP001062165">
    <property type="component" value="Chromosome"/>
</dbReference>
<dbReference type="InterPro" id="IPR015943">
    <property type="entry name" value="WD40/YVTN_repeat-like_dom_sf"/>
</dbReference>
<dbReference type="NCBIfam" id="TIGR04183">
    <property type="entry name" value="Por_Secre_tail"/>
    <property type="match status" value="1"/>
</dbReference>
<feature type="domain" description="Sortilin N-terminal" evidence="2">
    <location>
        <begin position="522"/>
        <end position="633"/>
    </location>
</feature>
<evidence type="ECO:0000259" key="3">
    <source>
        <dbReference type="Pfam" id="PF18962"/>
    </source>
</evidence>
<feature type="domain" description="Secretion system C-terminal sorting" evidence="3">
    <location>
        <begin position="961"/>
        <end position="1025"/>
    </location>
</feature>
<protein>
    <submittedName>
        <fullName evidence="4">T9SS type A sorting domain-containing protein</fullName>
    </submittedName>
</protein>
<evidence type="ECO:0000313" key="4">
    <source>
        <dbReference type="EMBL" id="UXX81002.1"/>
    </source>
</evidence>
<feature type="domain" description="Sortilin N-terminal" evidence="2">
    <location>
        <begin position="41"/>
        <end position="170"/>
    </location>
</feature>
<dbReference type="Gene3D" id="2.130.10.10">
    <property type="entry name" value="YVTN repeat-like/Quinoprotein amine dehydrogenase"/>
    <property type="match status" value="7"/>
</dbReference>
<dbReference type="Pfam" id="PF18962">
    <property type="entry name" value="Por_Secre_tail"/>
    <property type="match status" value="1"/>
</dbReference>
<dbReference type="SUPFAM" id="SSF50939">
    <property type="entry name" value="Sialidases"/>
    <property type="match status" value="1"/>
</dbReference>
<sequence>MSLYSTQAQVSQLGLGFGGSLMDYHIDQNETIWVGVDVSGLYKSDDRGASWQRMNNQIVSEHISEIFVHPDDANLIILGTRGALLRSTDRGETWTDIRAGFPAHKSSGAPSLAIVSIVVDPHNADILYAAQGDRREAAKGSMANSESLYGRGAIYKSTDRGLTWVNLRSSYGNNIPGSANIFALAASNQVEGVLFAASSRGLFKSTDGGKKFSYVYGLPHDRVTSVAIAPGNNNKVYVTLDYEDANGYGVYKSTDFGSTWAAANNGIPQAYEGGNLQPYHLIIDWSDNDVVYMASAEAGCIFKTINGGASWTNAYRGRVEDQGWSSYGTKYLKVYGFAMSPVDNKFLIAGEHWSHKTSDGADSWYNVYSTNSSPYQNNGADFTVSDYVVPSPITQNLVLMGQYDNGLYRSTNAGTTWENKSSEMRKNGVSTYLTAVTDIAYAVNGDIYVAIDMSYYVANGGGFVIKKSTNGGVSWSTVLNAKKGSGSEFYNWGIYHGLETHPTDGDIVYVTSYDPGGHMTIKSEDAGATWNKIGQQPDNRLIRQLEIDESDPDIMYAVAGTANEKEGRLYKSIDAGINWTTVMSSGDYRDYRDLAIDPKDNETLYLAATPNGGVGGVYKSTDGGATWTTLVTASVGTKSDRLNAEIQANGNFFGATSVSVHPDDSDILLATFGAATGQWFGDYRPGYGLAISKDAGVSWDLVGRNIIKYGRLYHIEFDPLDHNVIYTGSGGSGGFKIHLDELIDTDNALGALIDQLRLDETAVDIAYLTGLGITGLQASKVSNYQTDLLDQVDEIYMMSQVQFIVNEANLADVTALEQLQQYLADDQAQLITEELLVASGITNVYSELFFEYQWALAVLDGQATQDDIQAKVNEANRTGSLGLINIYLEREDISFADAFLQELALSNVRETALLDYKAALAKADLPITNAQIQMLVDQINEELGGEESEVTAVEEMIQVNIYPNPTAGELRVEWNGKHTVVTLEVSDLAGKPIMILNEKNQNAISVFDVSQLRPGLYIIRIADGFATHTLRLVKK</sequence>